<feature type="transmembrane region" description="Helical" evidence="9">
    <location>
        <begin position="113"/>
        <end position="136"/>
    </location>
</feature>
<dbReference type="PROSITE" id="PS50928">
    <property type="entry name" value="ABC_TM1"/>
    <property type="match status" value="1"/>
</dbReference>
<proteinExistence type="inferred from homology"/>
<evidence type="ECO:0000256" key="5">
    <source>
        <dbReference type="ARBA" id="ARBA00022692"/>
    </source>
</evidence>
<dbReference type="EMBL" id="RBRY01000054">
    <property type="protein sequence ID" value="RMR59549.1"/>
    <property type="molecule type" value="Genomic_DNA"/>
</dbReference>
<dbReference type="GO" id="GO:0043190">
    <property type="term" value="C:ATP-binding cassette (ABC) transporter complex"/>
    <property type="evidence" value="ECO:0007669"/>
    <property type="project" value="InterPro"/>
</dbReference>
<feature type="transmembrane region" description="Helical" evidence="9">
    <location>
        <begin position="75"/>
        <end position="101"/>
    </location>
</feature>
<dbReference type="SUPFAM" id="SSF161098">
    <property type="entry name" value="MetI-like"/>
    <property type="match status" value="1"/>
</dbReference>
<evidence type="ECO:0000256" key="1">
    <source>
        <dbReference type="ARBA" id="ARBA00004429"/>
    </source>
</evidence>
<keyword evidence="5 9" id="KW-0812">Transmembrane</keyword>
<reference evidence="11 12" key="1">
    <citation type="submission" date="2018-08" db="EMBL/GenBank/DDBJ databases">
        <title>Recombination of ecologically and evolutionarily significant loci maintains genetic cohesion in the Pseudomonas syringae species complex.</title>
        <authorList>
            <person name="Dillon M."/>
            <person name="Thakur S."/>
            <person name="Almeida R.N.D."/>
            <person name="Weir B.S."/>
            <person name="Guttman D.S."/>
        </authorList>
    </citation>
    <scope>NUCLEOTIDE SEQUENCE [LARGE SCALE GENOMIC DNA]</scope>
    <source>
        <strain evidence="11 12">ICMP 6917</strain>
    </source>
</reference>
<dbReference type="PANTHER" id="PTHR30614:SF1">
    <property type="entry name" value="GLUTAMATE_ASPARTATE IMPORT PERMEASE PROTEIN GLTK"/>
    <property type="match status" value="1"/>
</dbReference>
<keyword evidence="7 9" id="KW-1133">Transmembrane helix</keyword>
<sequence length="257" mass="27697">MKIILSIIGRYRLLIILGLFGVWALIDPVWKELASSWPFFLEGLYTTAIYSVTGVVLGLVFGGLLASLRLAGGPLGFIGGFIVVATQAVPPLFIISAAYLVSPEVLPFRVTPATAAVVALTLIGGSYYCEALRSAIAGVERLQIEAAEITGLSRRTILLRIILPQALISCVPALGAISIVVFKLSTLLYPLGITDFFRTTVLVNNRVVAPWQCYALIAGFYYVMSDVLQWVINRISARIAGNSPLEHENQSAKVAVS</sequence>
<dbReference type="NCBIfam" id="TIGR01726">
    <property type="entry name" value="HEQRo_perm_3TM"/>
    <property type="match status" value="1"/>
</dbReference>
<evidence type="ECO:0000313" key="11">
    <source>
        <dbReference type="EMBL" id="RMR59549.1"/>
    </source>
</evidence>
<name>A0A3M4W7E5_PSECI</name>
<feature type="domain" description="ABC transmembrane type-1" evidence="10">
    <location>
        <begin position="44"/>
        <end position="232"/>
    </location>
</feature>
<comment type="similarity">
    <text evidence="2">Belongs to the binding-protein-dependent transport system permease family. HisMQ subfamily.</text>
</comment>
<evidence type="ECO:0000256" key="9">
    <source>
        <dbReference type="RuleBase" id="RU363032"/>
    </source>
</evidence>
<evidence type="ECO:0000259" key="10">
    <source>
        <dbReference type="PROSITE" id="PS50928"/>
    </source>
</evidence>
<feature type="transmembrane region" description="Helical" evidence="9">
    <location>
        <begin position="157"/>
        <end position="182"/>
    </location>
</feature>
<dbReference type="InterPro" id="IPR043429">
    <property type="entry name" value="ArtM/GltK/GlnP/TcyL/YhdX-like"/>
</dbReference>
<evidence type="ECO:0000256" key="2">
    <source>
        <dbReference type="ARBA" id="ARBA00010072"/>
    </source>
</evidence>
<evidence type="ECO:0000256" key="3">
    <source>
        <dbReference type="ARBA" id="ARBA00022448"/>
    </source>
</evidence>
<dbReference type="Pfam" id="PF00528">
    <property type="entry name" value="BPD_transp_1"/>
    <property type="match status" value="1"/>
</dbReference>
<organism evidence="11 12">
    <name type="scientific">Pseudomonas cichorii</name>
    <dbReference type="NCBI Taxonomy" id="36746"/>
    <lineage>
        <taxon>Bacteria</taxon>
        <taxon>Pseudomonadati</taxon>
        <taxon>Pseudomonadota</taxon>
        <taxon>Gammaproteobacteria</taxon>
        <taxon>Pseudomonadales</taxon>
        <taxon>Pseudomonadaceae</taxon>
        <taxon>Pseudomonas</taxon>
    </lineage>
</organism>
<keyword evidence="6" id="KW-0029">Amino-acid transport</keyword>
<dbReference type="InterPro" id="IPR010065">
    <property type="entry name" value="AA_ABC_transptr_permease_3TM"/>
</dbReference>
<feature type="transmembrane region" description="Helical" evidence="9">
    <location>
        <begin position="48"/>
        <end position="68"/>
    </location>
</feature>
<accession>A0A3M4W7E5</accession>
<dbReference type="RefSeq" id="WP_122320768.1">
    <property type="nucleotide sequence ID" value="NZ_RBRY01000054.1"/>
</dbReference>
<evidence type="ECO:0000256" key="8">
    <source>
        <dbReference type="ARBA" id="ARBA00023136"/>
    </source>
</evidence>
<comment type="caution">
    <text evidence="11">The sequence shown here is derived from an EMBL/GenBank/DDBJ whole genome shotgun (WGS) entry which is preliminary data.</text>
</comment>
<dbReference type="InterPro" id="IPR035906">
    <property type="entry name" value="MetI-like_sf"/>
</dbReference>
<dbReference type="GO" id="GO:0006865">
    <property type="term" value="P:amino acid transport"/>
    <property type="evidence" value="ECO:0007669"/>
    <property type="project" value="UniProtKB-KW"/>
</dbReference>
<comment type="subcellular location">
    <subcellularLocation>
        <location evidence="1">Cell inner membrane</location>
        <topology evidence="1">Multi-pass membrane protein</topology>
    </subcellularLocation>
    <subcellularLocation>
        <location evidence="9">Cell membrane</location>
        <topology evidence="9">Multi-pass membrane protein</topology>
    </subcellularLocation>
</comment>
<dbReference type="PANTHER" id="PTHR30614">
    <property type="entry name" value="MEMBRANE COMPONENT OF AMINO ACID ABC TRANSPORTER"/>
    <property type="match status" value="1"/>
</dbReference>
<dbReference type="GO" id="GO:0022857">
    <property type="term" value="F:transmembrane transporter activity"/>
    <property type="evidence" value="ECO:0007669"/>
    <property type="project" value="InterPro"/>
</dbReference>
<evidence type="ECO:0000256" key="6">
    <source>
        <dbReference type="ARBA" id="ARBA00022970"/>
    </source>
</evidence>
<gene>
    <name evidence="11" type="ORF">ALP84_02666</name>
</gene>
<keyword evidence="4" id="KW-1003">Cell membrane</keyword>
<keyword evidence="3 9" id="KW-0813">Transport</keyword>
<evidence type="ECO:0000313" key="12">
    <source>
        <dbReference type="Proteomes" id="UP000278332"/>
    </source>
</evidence>
<dbReference type="AlphaFoldDB" id="A0A3M4W7E5"/>
<dbReference type="Proteomes" id="UP000278332">
    <property type="component" value="Unassembled WGS sequence"/>
</dbReference>
<evidence type="ECO:0000256" key="4">
    <source>
        <dbReference type="ARBA" id="ARBA00022475"/>
    </source>
</evidence>
<protein>
    <recommendedName>
        <fullName evidence="10">ABC transmembrane type-1 domain-containing protein</fullName>
    </recommendedName>
</protein>
<dbReference type="Gene3D" id="1.10.3720.10">
    <property type="entry name" value="MetI-like"/>
    <property type="match status" value="1"/>
</dbReference>
<dbReference type="InterPro" id="IPR000515">
    <property type="entry name" value="MetI-like"/>
</dbReference>
<feature type="transmembrane region" description="Helical" evidence="9">
    <location>
        <begin position="207"/>
        <end position="224"/>
    </location>
</feature>
<keyword evidence="8 9" id="KW-0472">Membrane</keyword>
<dbReference type="CDD" id="cd06261">
    <property type="entry name" value="TM_PBP2"/>
    <property type="match status" value="1"/>
</dbReference>
<evidence type="ECO:0000256" key="7">
    <source>
        <dbReference type="ARBA" id="ARBA00022989"/>
    </source>
</evidence>